<name>A0A423JKA8_9PSED</name>
<dbReference type="GO" id="GO:0016787">
    <property type="term" value="F:hydrolase activity"/>
    <property type="evidence" value="ECO:0007669"/>
    <property type="project" value="UniProtKB-KW"/>
</dbReference>
<proteinExistence type="predicted"/>
<feature type="domain" description="AB hydrolase-1" evidence="2">
    <location>
        <begin position="35"/>
        <end position="293"/>
    </location>
</feature>
<dbReference type="PRINTS" id="PR00412">
    <property type="entry name" value="EPOXHYDRLASE"/>
</dbReference>
<evidence type="ECO:0000313" key="4">
    <source>
        <dbReference type="Proteomes" id="UP000285349"/>
    </source>
</evidence>
<dbReference type="OrthoDB" id="9780765at2"/>
<keyword evidence="1 3" id="KW-0378">Hydrolase</keyword>
<dbReference type="Proteomes" id="UP000285349">
    <property type="component" value="Unassembled WGS sequence"/>
</dbReference>
<dbReference type="PANTHER" id="PTHR43329">
    <property type="entry name" value="EPOXIDE HYDROLASE"/>
    <property type="match status" value="1"/>
</dbReference>
<dbReference type="InterPro" id="IPR000073">
    <property type="entry name" value="AB_hydrolase_1"/>
</dbReference>
<protein>
    <submittedName>
        <fullName evidence="3">Alpha/beta hydrolase</fullName>
    </submittedName>
</protein>
<dbReference type="Pfam" id="PF00561">
    <property type="entry name" value="Abhydrolase_1"/>
    <property type="match status" value="1"/>
</dbReference>
<evidence type="ECO:0000259" key="2">
    <source>
        <dbReference type="Pfam" id="PF00561"/>
    </source>
</evidence>
<comment type="caution">
    <text evidence="3">The sequence shown here is derived from an EMBL/GenBank/DDBJ whole genome shotgun (WGS) entry which is preliminary data.</text>
</comment>
<dbReference type="Gene3D" id="3.40.50.1820">
    <property type="entry name" value="alpha/beta hydrolase"/>
    <property type="match status" value="1"/>
</dbReference>
<accession>A0A423JKA8</accession>
<evidence type="ECO:0000256" key="1">
    <source>
        <dbReference type="ARBA" id="ARBA00022801"/>
    </source>
</evidence>
<evidence type="ECO:0000313" key="3">
    <source>
        <dbReference type="EMBL" id="RON38146.1"/>
    </source>
</evidence>
<organism evidence="3 4">
    <name type="scientific">Pseudomonas frederiksbergensis</name>
    <dbReference type="NCBI Taxonomy" id="104087"/>
    <lineage>
        <taxon>Bacteria</taxon>
        <taxon>Pseudomonadati</taxon>
        <taxon>Pseudomonadota</taxon>
        <taxon>Gammaproteobacteria</taxon>
        <taxon>Pseudomonadales</taxon>
        <taxon>Pseudomonadaceae</taxon>
        <taxon>Pseudomonas</taxon>
    </lineage>
</organism>
<dbReference type="InterPro" id="IPR029058">
    <property type="entry name" value="AB_hydrolase_fold"/>
</dbReference>
<dbReference type="EMBL" id="MOBQ01000058">
    <property type="protein sequence ID" value="RON38146.1"/>
    <property type="molecule type" value="Genomic_DNA"/>
</dbReference>
<sequence length="306" mass="34125">MLRSSVVTQSPVIQHIETPQLNIAYEHHGPTTGDPIILLHGFPYSPRGYDEIAPALAAQGYRVIVPYLRGYGPTRFNSPDTLRSGQQAALAQDLLDLMDALALPQAALCGYDWGGRAACIVAALWPERVRCLVTGDGYNLQNIPGSIRPRDPETEHRLWYQFYFHTQRGVDGLTENRRAFCELLWRLWSPTWARNDERYPLSAPAFDNPDFVEVVIHSYRHRFMYVAGDPALEWMEEALAKQPPINVPTISLCGADDGVGAAPEADDDIEHFTGPYERRVLAGVGHNIPEEAPKATIKALLDLLKG</sequence>
<reference evidence="3 4" key="1">
    <citation type="submission" date="2016-10" db="EMBL/GenBank/DDBJ databases">
        <title>Comparative genome analysis of multiple Pseudomonas spp. focuses on biocontrol and plant growth promoting traits.</title>
        <authorList>
            <person name="Tao X.-Y."/>
            <person name="Taylor C.G."/>
        </authorList>
    </citation>
    <scope>NUCLEOTIDE SEQUENCE [LARGE SCALE GENOMIC DNA]</scope>
    <source>
        <strain evidence="3 4">37A10</strain>
    </source>
</reference>
<dbReference type="InterPro" id="IPR000639">
    <property type="entry name" value="Epox_hydrolase-like"/>
</dbReference>
<dbReference type="SUPFAM" id="SSF53474">
    <property type="entry name" value="alpha/beta-Hydrolases"/>
    <property type="match status" value="1"/>
</dbReference>
<dbReference type="AlphaFoldDB" id="A0A423JKA8"/>
<gene>
    <name evidence="3" type="ORF">BK666_30465</name>
</gene>